<name>A0ABZ0IYY0_9BACT</name>
<gene>
    <name evidence="2" type="ORF">RT717_09590</name>
</gene>
<dbReference type="InterPro" id="IPR032579">
    <property type="entry name" value="Phe_SMUG2-like"/>
</dbReference>
<dbReference type="RefSeq" id="WP_317491518.1">
    <property type="nucleotide sequence ID" value="NZ_CP136051.1"/>
</dbReference>
<dbReference type="InterPro" id="IPR036895">
    <property type="entry name" value="Uracil-DNA_glycosylase-like_sf"/>
</dbReference>
<feature type="domain" description="Uracil-DNA glycosylase-like" evidence="1">
    <location>
        <begin position="54"/>
        <end position="229"/>
    </location>
</feature>
<dbReference type="CDD" id="cd19375">
    <property type="entry name" value="UDG-F3-like_SMUG2"/>
    <property type="match status" value="1"/>
</dbReference>
<dbReference type="Pfam" id="PF03167">
    <property type="entry name" value="UDG"/>
    <property type="match status" value="1"/>
</dbReference>
<evidence type="ECO:0000313" key="2">
    <source>
        <dbReference type="EMBL" id="WOK08887.1"/>
    </source>
</evidence>
<evidence type="ECO:0000259" key="1">
    <source>
        <dbReference type="Pfam" id="PF03167"/>
    </source>
</evidence>
<reference evidence="2 3" key="1">
    <citation type="journal article" date="2023" name="Microbiol. Resour. Announc.">
        <title>Complete Genome Sequence of Imperialibacter roseus strain P4T.</title>
        <authorList>
            <person name="Tizabi D.R."/>
            <person name="Bachvaroff T."/>
            <person name="Hill R.T."/>
        </authorList>
    </citation>
    <scope>NUCLEOTIDE SEQUENCE [LARGE SCALE GENOMIC DNA]</scope>
    <source>
        <strain evidence="2 3">P4T</strain>
    </source>
</reference>
<accession>A0ABZ0IYY0</accession>
<dbReference type="EMBL" id="CP136051">
    <property type="protein sequence ID" value="WOK08887.1"/>
    <property type="molecule type" value="Genomic_DNA"/>
</dbReference>
<dbReference type="Proteomes" id="UP001302349">
    <property type="component" value="Chromosome"/>
</dbReference>
<dbReference type="InterPro" id="IPR005122">
    <property type="entry name" value="Uracil-DNA_glycosylase-like"/>
</dbReference>
<proteinExistence type="predicted"/>
<organism evidence="2 3">
    <name type="scientific">Imperialibacter roseus</name>
    <dbReference type="NCBI Taxonomy" id="1324217"/>
    <lineage>
        <taxon>Bacteria</taxon>
        <taxon>Pseudomonadati</taxon>
        <taxon>Bacteroidota</taxon>
        <taxon>Cytophagia</taxon>
        <taxon>Cytophagales</taxon>
        <taxon>Flammeovirgaceae</taxon>
        <taxon>Imperialibacter</taxon>
    </lineage>
</organism>
<evidence type="ECO:0000313" key="3">
    <source>
        <dbReference type="Proteomes" id="UP001302349"/>
    </source>
</evidence>
<protein>
    <submittedName>
        <fullName evidence="2">DUF4918 family protein</fullName>
    </submittedName>
</protein>
<dbReference type="SUPFAM" id="SSF52141">
    <property type="entry name" value="Uracil-DNA glycosylase-like"/>
    <property type="match status" value="1"/>
</dbReference>
<keyword evidence="3" id="KW-1185">Reference proteome</keyword>
<sequence length="233" mass="27075">MEQSPREKEVTFAEQLLHFLSNLEWPEVPEDVEVMNPYADTTAWALTQAFYRKYYSDNQARTLIIGINPGRFGGGVTGIPFTDPLKLQDICGIENNLVRKQELSSTFIYHMIAAFGGPKVFYQHFCFSAVSPVGFTMHGKNLNYYDHKELQTKQWVSFMTNCFESQLQMGVNHEVAYVLGQGQNLKFLSKLNDEKGFFEKLEVLPHPRWVMQYRLKRLEEFINVYIDKLSVHI</sequence>
<dbReference type="Gene3D" id="3.40.470.10">
    <property type="entry name" value="Uracil-DNA glycosylase-like domain"/>
    <property type="match status" value="1"/>
</dbReference>